<comment type="catalytic activity">
    <reaction evidence="2">
        <text>Hydrolysis of terminal, non-reducing (1-&gt;4)-linked alpha-D-glucose residues with release of alpha-D-glucose.</text>
        <dbReference type="EC" id="3.2.1.20"/>
    </reaction>
</comment>
<keyword evidence="9" id="KW-0732">Signal</keyword>
<evidence type="ECO:0000256" key="4">
    <source>
        <dbReference type="ARBA" id="ARBA00007806"/>
    </source>
</evidence>
<dbReference type="InterPro" id="IPR025887">
    <property type="entry name" value="Glyco_hydro_31_N_dom"/>
</dbReference>
<evidence type="ECO:0000256" key="11">
    <source>
        <dbReference type="ARBA" id="ARBA00023180"/>
    </source>
</evidence>
<feature type="domain" description="Glycoside hydrolase family 31 N-terminal" evidence="20">
    <location>
        <begin position="65"/>
        <end position="178"/>
    </location>
</feature>
<comment type="similarity">
    <text evidence="4 17">Belongs to the glycosyl hydrolase 31 family.</text>
</comment>
<keyword evidence="15" id="KW-0624">Polysaccharide degradation</keyword>
<evidence type="ECO:0000256" key="2">
    <source>
        <dbReference type="ARBA" id="ARBA00001657"/>
    </source>
</evidence>
<proteinExistence type="inferred from homology"/>
<dbReference type="InterPro" id="IPR017853">
    <property type="entry name" value="GH"/>
</dbReference>
<dbReference type="Proteomes" id="UP001610444">
    <property type="component" value="Unassembled WGS sequence"/>
</dbReference>
<keyword evidence="10 17" id="KW-0378">Hydrolase</keyword>
<dbReference type="PANTHER" id="PTHR22762:SF67">
    <property type="entry name" value="ALPHA_BETA-GLUCOSIDASE AGDC-RELATED"/>
    <property type="match status" value="1"/>
</dbReference>
<evidence type="ECO:0000259" key="21">
    <source>
        <dbReference type="Pfam" id="PF21365"/>
    </source>
</evidence>
<dbReference type="Pfam" id="PF13802">
    <property type="entry name" value="Gal_mutarotas_2"/>
    <property type="match status" value="1"/>
</dbReference>
<dbReference type="Pfam" id="PF21365">
    <property type="entry name" value="Glyco_hydro_31_3rd"/>
    <property type="match status" value="1"/>
</dbReference>
<evidence type="ECO:0000256" key="5">
    <source>
        <dbReference type="ARBA" id="ARBA00012741"/>
    </source>
</evidence>
<dbReference type="RefSeq" id="XP_070903267.1">
    <property type="nucleotide sequence ID" value="XM_071048486.1"/>
</dbReference>
<feature type="region of interest" description="Disordered" evidence="18">
    <location>
        <begin position="866"/>
        <end position="895"/>
    </location>
</feature>
<evidence type="ECO:0000256" key="16">
    <source>
        <dbReference type="ARBA" id="ARBA00025512"/>
    </source>
</evidence>
<dbReference type="EC" id="3.2.1.20" evidence="5"/>
<dbReference type="InterPro" id="IPR013780">
    <property type="entry name" value="Glyco_hydro_b"/>
</dbReference>
<keyword evidence="13 17" id="KW-0326">Glycosidase</keyword>
<evidence type="ECO:0000256" key="17">
    <source>
        <dbReference type="RuleBase" id="RU361185"/>
    </source>
</evidence>
<evidence type="ECO:0000256" key="7">
    <source>
        <dbReference type="ARBA" id="ARBA00014002"/>
    </source>
</evidence>
<evidence type="ECO:0000256" key="14">
    <source>
        <dbReference type="ARBA" id="ARBA00023316"/>
    </source>
</evidence>
<evidence type="ECO:0000313" key="23">
    <source>
        <dbReference type="Proteomes" id="UP001610444"/>
    </source>
</evidence>
<evidence type="ECO:0000256" key="3">
    <source>
        <dbReference type="ARBA" id="ARBA00004613"/>
    </source>
</evidence>
<dbReference type="PANTHER" id="PTHR22762">
    <property type="entry name" value="ALPHA-GLUCOSIDASE"/>
    <property type="match status" value="1"/>
</dbReference>
<dbReference type="GO" id="GO:0016787">
    <property type="term" value="F:hydrolase activity"/>
    <property type="evidence" value="ECO:0007669"/>
    <property type="project" value="UniProtKB-KW"/>
</dbReference>
<feature type="domain" description="Glycosyl hydrolase family 31 C-terminal" evidence="21">
    <location>
        <begin position="641"/>
        <end position="705"/>
    </location>
</feature>
<comment type="caution">
    <text evidence="22">The sequence shown here is derived from an EMBL/GenBank/DDBJ whole genome shotgun (WGS) entry which is preliminary data.</text>
</comment>
<evidence type="ECO:0000256" key="1">
    <source>
        <dbReference type="ARBA" id="ARBA00000448"/>
    </source>
</evidence>
<sequence length="895" mass="101389">MSDGFFYQLCMYSMLHYGTDLEDLGLLVEYQTDERLHVKIYDANEQAYQVPEVVLPRVDSGHGHRKHSALKFDYVKEPCSFTVSRGDKVLFDTSASGLVFQSQYLRLRTWLPDKSNLYGLGEHTDSLRLETTNCTRTFWNRDAHTVPTHSNLYGSHPVYYDHRGSNGTHGVFLLNSNGMDVKIDKTQDGKQYLEYNTQGGVFDFYFFTGSTPTEASTGYAEIVGLSAMQSYWALGFHQCKYGYRYVFQVAEVVCNYSKAGIPLETMWTDIDYMELRRVFTLDPERFPLERMRELVDYLHGHDQKYTLMVDPAVSTIDNPAYRRGIEQDIFLKTLNGDLYTGALWPGVTVYPDWFHPDIEEYWIGEFNHFFDDDTGVDIDGLWIDMNEAANFCPFPFSDPEQYAIDNDLPPAPPVVRPNNPRPIPGFPDDFQPNTSKLLRNGAHGDKIGLSNRNLLHPPYAIQNAAGPLSMNTIQTDILHAGEGHAEYDTDNLYGTMMSSASRNAMQQRRPNVRPLVITRSTDAGAGAHIGHWLGDNVSTWEQYRISIAQVVAFASMFQIPIVGADVCGFAGNTTEQLCARWAALGAFYTFYRNHNEITGNAQEYYLWPRVTESATKAIEIRYRLLGYIYTAFHKQSWTAPILLCDALLISPITEENSTSVDAYFPNDVFFNWYTGVALHGKGRVVTLRDIDITHIPIHIRGGSIIPVRSSGAMTTTELREKSFQLIIAPGLDGKGFGSLYLDDGDSLEQTATVNIEFEYRRGFLYLKGQFHPDSPISCFTYRRTRIRGFPVFLDVTVKHSRNARDEPPVNKHRATKEQEVKDPVLHPYLPAISLSLSRLITPGALSKRDPVSEPHLTLNYLTKEKQTSLSQAIPNTSRSIPKEQPKCVFHSQPSS</sequence>
<evidence type="ECO:0000259" key="19">
    <source>
        <dbReference type="Pfam" id="PF01055"/>
    </source>
</evidence>
<name>A0ABR4L0Q6_9EURO</name>
<dbReference type="PROSITE" id="PS00129">
    <property type="entry name" value="GLYCOSYL_HYDROL_F31_1"/>
    <property type="match status" value="1"/>
</dbReference>
<dbReference type="SUPFAM" id="SSF74650">
    <property type="entry name" value="Galactose mutarotase-like"/>
    <property type="match status" value="1"/>
</dbReference>
<evidence type="ECO:0000256" key="9">
    <source>
        <dbReference type="ARBA" id="ARBA00022729"/>
    </source>
</evidence>
<evidence type="ECO:0000256" key="12">
    <source>
        <dbReference type="ARBA" id="ARBA00023277"/>
    </source>
</evidence>
<feature type="compositionally biased region" description="Polar residues" evidence="18">
    <location>
        <begin position="867"/>
        <end position="879"/>
    </location>
</feature>
<feature type="domain" description="Glycoside hydrolase family 31 TIM barrel" evidence="19">
    <location>
        <begin position="227"/>
        <end position="631"/>
    </location>
</feature>
<dbReference type="Gene3D" id="2.60.40.1180">
    <property type="entry name" value="Golgi alpha-mannosidase II"/>
    <property type="match status" value="2"/>
</dbReference>
<dbReference type="SUPFAM" id="SSF51011">
    <property type="entry name" value="Glycosyl hydrolase domain"/>
    <property type="match status" value="1"/>
</dbReference>
<dbReference type="Pfam" id="PF01055">
    <property type="entry name" value="Glyco_hydro_31_2nd"/>
    <property type="match status" value="1"/>
</dbReference>
<dbReference type="CDD" id="cd06602">
    <property type="entry name" value="GH31_MGAM_SI_GAA"/>
    <property type="match status" value="1"/>
</dbReference>
<evidence type="ECO:0000256" key="13">
    <source>
        <dbReference type="ARBA" id="ARBA00023295"/>
    </source>
</evidence>
<evidence type="ECO:0000256" key="18">
    <source>
        <dbReference type="SAM" id="MobiDB-lite"/>
    </source>
</evidence>
<dbReference type="Gene3D" id="3.20.20.80">
    <property type="entry name" value="Glycosidases"/>
    <property type="match status" value="1"/>
</dbReference>
<evidence type="ECO:0000259" key="20">
    <source>
        <dbReference type="Pfam" id="PF13802"/>
    </source>
</evidence>
<evidence type="ECO:0000256" key="10">
    <source>
        <dbReference type="ARBA" id="ARBA00022801"/>
    </source>
</evidence>
<dbReference type="SUPFAM" id="SSF51445">
    <property type="entry name" value="(Trans)glycosidases"/>
    <property type="match status" value="1"/>
</dbReference>
<reference evidence="22 23" key="1">
    <citation type="submission" date="2024-07" db="EMBL/GenBank/DDBJ databases">
        <title>Section-level genome sequencing and comparative genomics of Aspergillus sections Usti and Cavernicolus.</title>
        <authorList>
            <consortium name="Lawrence Berkeley National Laboratory"/>
            <person name="Nybo J.L."/>
            <person name="Vesth T.C."/>
            <person name="Theobald S."/>
            <person name="Frisvad J.C."/>
            <person name="Larsen T.O."/>
            <person name="Kjaerboelling I."/>
            <person name="Rothschild-Mancinelli K."/>
            <person name="Lyhne E.K."/>
            <person name="Kogle M.E."/>
            <person name="Barry K."/>
            <person name="Clum A."/>
            <person name="Na H."/>
            <person name="Ledsgaard L."/>
            <person name="Lin J."/>
            <person name="Lipzen A."/>
            <person name="Kuo A."/>
            <person name="Riley R."/>
            <person name="Mondo S."/>
            <person name="LaButti K."/>
            <person name="Haridas S."/>
            <person name="Pangalinan J."/>
            <person name="Salamov A.A."/>
            <person name="Simmons B.A."/>
            <person name="Magnuson J.K."/>
            <person name="Chen J."/>
            <person name="Drula E."/>
            <person name="Henrissat B."/>
            <person name="Wiebenga A."/>
            <person name="Lubbers R.J."/>
            <person name="Gomes A.C."/>
            <person name="Macurrencykelacurrency M.R."/>
            <person name="Stajich J."/>
            <person name="Grigoriev I.V."/>
            <person name="Mortensen U.H."/>
            <person name="De vries R.P."/>
            <person name="Baker S.E."/>
            <person name="Andersen M.R."/>
        </authorList>
    </citation>
    <scope>NUCLEOTIDE SEQUENCE [LARGE SCALE GENOMIC DNA]</scope>
    <source>
        <strain evidence="22 23">CBS 756.74</strain>
    </source>
</reference>
<dbReference type="Gene3D" id="2.60.40.1760">
    <property type="entry name" value="glycosyl hydrolase (family 31)"/>
    <property type="match status" value="1"/>
</dbReference>
<dbReference type="CDD" id="cd14752">
    <property type="entry name" value="GH31_N"/>
    <property type="match status" value="1"/>
</dbReference>
<keyword evidence="23" id="KW-1185">Reference proteome</keyword>
<comment type="catalytic activity">
    <reaction evidence="1">
        <text>Hydrolysis of terminal, non-reducing beta-D-glucosyl residues with release of beta-D-glucose.</text>
        <dbReference type="EC" id="3.2.1.21"/>
    </reaction>
</comment>
<evidence type="ECO:0000256" key="8">
    <source>
        <dbReference type="ARBA" id="ARBA00022525"/>
    </source>
</evidence>
<evidence type="ECO:0000256" key="15">
    <source>
        <dbReference type="ARBA" id="ARBA00023326"/>
    </source>
</evidence>
<organism evidence="22 23">
    <name type="scientific">Aspergillus pseudodeflectus</name>
    <dbReference type="NCBI Taxonomy" id="176178"/>
    <lineage>
        <taxon>Eukaryota</taxon>
        <taxon>Fungi</taxon>
        <taxon>Dikarya</taxon>
        <taxon>Ascomycota</taxon>
        <taxon>Pezizomycotina</taxon>
        <taxon>Eurotiomycetes</taxon>
        <taxon>Eurotiomycetidae</taxon>
        <taxon>Eurotiales</taxon>
        <taxon>Aspergillaceae</taxon>
        <taxon>Aspergillus</taxon>
        <taxon>Aspergillus subgen. Nidulantes</taxon>
    </lineage>
</organism>
<comment type="subcellular location">
    <subcellularLocation>
        <location evidence="3">Secreted</location>
    </subcellularLocation>
</comment>
<keyword evidence="14" id="KW-0961">Cell wall biogenesis/degradation</keyword>
<dbReference type="EMBL" id="JBFXLR010000005">
    <property type="protein sequence ID" value="KAL2858098.1"/>
    <property type="molecule type" value="Genomic_DNA"/>
</dbReference>
<protein>
    <recommendedName>
        <fullName evidence="7">Probable alpha/beta-glucosidase agdC</fullName>
        <ecNumber evidence="5">3.2.1.20</ecNumber>
        <ecNumber evidence="6">3.2.1.21</ecNumber>
    </recommendedName>
</protein>
<accession>A0ABR4L0Q6</accession>
<dbReference type="InterPro" id="IPR000322">
    <property type="entry name" value="Glyco_hydro_31_TIM"/>
</dbReference>
<dbReference type="EC" id="3.2.1.21" evidence="6"/>
<dbReference type="InterPro" id="IPR048395">
    <property type="entry name" value="Glyco_hydro_31_C"/>
</dbReference>
<dbReference type="GeneID" id="98163650"/>
<keyword evidence="11" id="KW-0325">Glycoprotein</keyword>
<evidence type="ECO:0000256" key="6">
    <source>
        <dbReference type="ARBA" id="ARBA00012744"/>
    </source>
</evidence>
<keyword evidence="8" id="KW-0964">Secreted</keyword>
<keyword evidence="12" id="KW-0119">Carbohydrate metabolism</keyword>
<gene>
    <name evidence="22" type="ORF">BJX68DRAFT_278200</name>
</gene>
<dbReference type="InterPro" id="IPR011013">
    <property type="entry name" value="Gal_mutarotase_sf_dom"/>
</dbReference>
<evidence type="ECO:0000313" key="22">
    <source>
        <dbReference type="EMBL" id="KAL2858098.1"/>
    </source>
</evidence>
<dbReference type="InterPro" id="IPR030458">
    <property type="entry name" value="Glyco_hydro_31_AS"/>
</dbReference>
<comment type="function">
    <text evidence="16">Glucosidase involved in the degradation of cellulosic biomass. Has both alpha- and beta-glucosidase activity.</text>
</comment>